<dbReference type="AlphaFoldDB" id="A0A8G2IVH5"/>
<organism evidence="1 2">
    <name type="scientific">Rhizobium leguminosarum bv. viciae</name>
    <dbReference type="NCBI Taxonomy" id="387"/>
    <lineage>
        <taxon>Bacteria</taxon>
        <taxon>Pseudomonadati</taxon>
        <taxon>Pseudomonadota</taxon>
        <taxon>Alphaproteobacteria</taxon>
        <taxon>Hyphomicrobiales</taxon>
        <taxon>Rhizobiaceae</taxon>
        <taxon>Rhizobium/Agrobacterium group</taxon>
        <taxon>Rhizobium</taxon>
    </lineage>
</organism>
<dbReference type="Proteomes" id="UP000291866">
    <property type="component" value="Unassembled WGS sequence"/>
</dbReference>
<name>A0A8G2IVH5_RHILV</name>
<evidence type="ECO:0000313" key="2">
    <source>
        <dbReference type="Proteomes" id="UP000291866"/>
    </source>
</evidence>
<sequence length="82" mass="8875">MAIGRRAEAIALERFSFSRKRRIALTFCFYAIPDGKPLRTFPGIALARLPLTCGDVCVRTDPSTFPAAAAGRSFPSAAGPFR</sequence>
<proteinExistence type="predicted"/>
<evidence type="ECO:0000313" key="1">
    <source>
        <dbReference type="EMBL" id="TBX86331.1"/>
    </source>
</evidence>
<accession>A0A8G2IVH5</accession>
<comment type="caution">
    <text evidence="1">The sequence shown here is derived from an EMBL/GenBank/DDBJ whole genome shotgun (WGS) entry which is preliminary data.</text>
</comment>
<dbReference type="EMBL" id="SJLU01000023">
    <property type="protein sequence ID" value="TBX86331.1"/>
    <property type="molecule type" value="Genomic_DNA"/>
</dbReference>
<gene>
    <name evidence="1" type="ORF">E0H31_31530</name>
</gene>
<protein>
    <submittedName>
        <fullName evidence="1">Uncharacterized protein</fullName>
    </submittedName>
</protein>
<reference evidence="1 2" key="1">
    <citation type="submission" date="2019-02" db="EMBL/GenBank/DDBJ databases">
        <title>The competitiveness to form nodules shapes the capacities of Rhizobium leguminosarum sv viciae communities to promote symbiosis with specific hosts.</title>
        <authorList>
            <person name="Boivin S."/>
            <person name="Lepetit M."/>
        </authorList>
    </citation>
    <scope>NUCLEOTIDE SEQUENCE [LARGE SCALE GENOMIC DNA]</scope>
    <source>
        <strain evidence="1 2">SPF4F3</strain>
    </source>
</reference>